<gene>
    <name evidence="1" type="ORF">BCR38DRAFT_428576</name>
</gene>
<comment type="caution">
    <text evidence="1">The sequence shown here is derived from an EMBL/GenBank/DDBJ whole genome shotgun (WGS) entry which is preliminary data.</text>
</comment>
<name>A0A1Y2E2X3_9PEZI</name>
<dbReference type="EMBL" id="MCFJ01000005">
    <property type="protein sequence ID" value="ORY65859.1"/>
    <property type="molecule type" value="Genomic_DNA"/>
</dbReference>
<proteinExistence type="predicted"/>
<dbReference type="RefSeq" id="XP_040716823.1">
    <property type="nucleotide sequence ID" value="XM_040859905.1"/>
</dbReference>
<keyword evidence="2" id="KW-1185">Reference proteome</keyword>
<evidence type="ECO:0000313" key="1">
    <source>
        <dbReference type="EMBL" id="ORY65859.1"/>
    </source>
</evidence>
<dbReference type="Proteomes" id="UP000193689">
    <property type="component" value="Unassembled WGS sequence"/>
</dbReference>
<organism evidence="1 2">
    <name type="scientific">Pseudomassariella vexata</name>
    <dbReference type="NCBI Taxonomy" id="1141098"/>
    <lineage>
        <taxon>Eukaryota</taxon>
        <taxon>Fungi</taxon>
        <taxon>Dikarya</taxon>
        <taxon>Ascomycota</taxon>
        <taxon>Pezizomycotina</taxon>
        <taxon>Sordariomycetes</taxon>
        <taxon>Xylariomycetidae</taxon>
        <taxon>Amphisphaeriales</taxon>
        <taxon>Pseudomassariaceae</taxon>
        <taxon>Pseudomassariella</taxon>
    </lineage>
</organism>
<accession>A0A1Y2E2X3</accession>
<dbReference type="InParanoid" id="A0A1Y2E2X3"/>
<sequence length="55" mass="6178">MGHPKSQVGATCHLYRRLRGGICLSIAILSFIDRSPHRRLSALEILDHDSVPVKR</sequence>
<dbReference type="GeneID" id="63776117"/>
<protein>
    <submittedName>
        <fullName evidence="1">Uncharacterized protein</fullName>
    </submittedName>
</protein>
<dbReference type="AlphaFoldDB" id="A0A1Y2E2X3"/>
<evidence type="ECO:0000313" key="2">
    <source>
        <dbReference type="Proteomes" id="UP000193689"/>
    </source>
</evidence>
<reference evidence="1 2" key="1">
    <citation type="submission" date="2016-07" db="EMBL/GenBank/DDBJ databases">
        <title>Pervasive Adenine N6-methylation of Active Genes in Fungi.</title>
        <authorList>
            <consortium name="DOE Joint Genome Institute"/>
            <person name="Mondo S.J."/>
            <person name="Dannebaum R.O."/>
            <person name="Kuo R.C."/>
            <person name="Labutti K."/>
            <person name="Haridas S."/>
            <person name="Kuo A."/>
            <person name="Salamov A."/>
            <person name="Ahrendt S.R."/>
            <person name="Lipzen A."/>
            <person name="Sullivan W."/>
            <person name="Andreopoulos W.B."/>
            <person name="Clum A."/>
            <person name="Lindquist E."/>
            <person name="Daum C."/>
            <person name="Ramamoorthy G.K."/>
            <person name="Gryganskyi A."/>
            <person name="Culley D."/>
            <person name="Magnuson J.K."/>
            <person name="James T.Y."/>
            <person name="O'Malley M.A."/>
            <person name="Stajich J.E."/>
            <person name="Spatafora J.W."/>
            <person name="Visel A."/>
            <person name="Grigoriev I.V."/>
        </authorList>
    </citation>
    <scope>NUCLEOTIDE SEQUENCE [LARGE SCALE GENOMIC DNA]</scope>
    <source>
        <strain evidence="1 2">CBS 129021</strain>
    </source>
</reference>